<evidence type="ECO:0000256" key="1">
    <source>
        <dbReference type="ARBA" id="ARBA00003871"/>
    </source>
</evidence>
<comment type="similarity">
    <text evidence="2">Belongs to the amidase family.</text>
</comment>
<dbReference type="InterPro" id="IPR000120">
    <property type="entry name" value="Amidase"/>
</dbReference>
<evidence type="ECO:0000313" key="6">
    <source>
        <dbReference type="Proteomes" id="UP000189796"/>
    </source>
</evidence>
<proteinExistence type="inferred from homology"/>
<dbReference type="InterPro" id="IPR036928">
    <property type="entry name" value="AS_sf"/>
</dbReference>
<dbReference type="PANTHER" id="PTHR11895:SF7">
    <property type="entry name" value="GLUTAMYL-TRNA(GLN) AMIDOTRANSFERASE SUBUNIT A, MITOCHONDRIAL"/>
    <property type="match status" value="1"/>
</dbReference>
<dbReference type="RefSeq" id="WP_079601344.1">
    <property type="nucleotide sequence ID" value="NZ_LT670817.1"/>
</dbReference>
<feature type="domain" description="Amidase" evidence="4">
    <location>
        <begin position="27"/>
        <end position="475"/>
    </location>
</feature>
<dbReference type="InterPro" id="IPR020556">
    <property type="entry name" value="Amidase_CS"/>
</dbReference>
<sequence>MKLSEYLQHDAVGLAECVARGEISAGELLDLALRQSAAAQPKTNAICRLMEDEARSQLKKPLAGPFAGVPFLIKDCAQDYAGLPTTYGSRSMVGVAPEHAHVVRRYLDAGLLIFGKTNLPEFALKAVSDSQLFGRASNPWNFDHTPGGSSGGAAAAVASGVVPMAAGNDGGGSLRIPAACCGLFGLRPSRARISSGPAYGEYWYGASSEGVISRSVRDTAAALDVSAGREPGDPFAVPGPAEPYAKLMRRDPGRLRIGFTAASPIGTEVHPEAVAAVRDAAKLLGSLGHEVEEAAPEIDGASLAKAYLHVYFGQVPAVVAQARAAGARSSDFELLTRVLATLGGATSAATLTAQLLKWNEFARALGRFHTRYDLLLTPTLAHPPIRHGEGDPSAAEQAVLKLLDRAGLLGLLTRAGLLDGTVDKIARDSLQYVPFTQLANLTGTPAMSVPLHWTADGLPLGVQFVARFGEEDRLLQLAAQLESARPWFTRLPAWVTQG</sequence>
<evidence type="ECO:0000313" key="5">
    <source>
        <dbReference type="EMBL" id="SHG67901.1"/>
    </source>
</evidence>
<gene>
    <name evidence="5" type="ORF">SAMN05443248_2340</name>
</gene>
<accession>A0A1M5LSB1</accession>
<reference evidence="5 6" key="1">
    <citation type="submission" date="2016-11" db="EMBL/GenBank/DDBJ databases">
        <authorList>
            <person name="Jaros S."/>
            <person name="Januszkiewicz K."/>
            <person name="Wedrychowicz H."/>
        </authorList>
    </citation>
    <scope>NUCLEOTIDE SEQUENCE [LARGE SCALE GENOMIC DNA]</scope>
    <source>
        <strain evidence="5 6">GAS138</strain>
    </source>
</reference>
<dbReference type="Gene3D" id="3.90.1300.10">
    <property type="entry name" value="Amidase signature (AS) domain"/>
    <property type="match status" value="1"/>
</dbReference>
<dbReference type="AlphaFoldDB" id="A0A1M5LSB1"/>
<evidence type="ECO:0000256" key="2">
    <source>
        <dbReference type="ARBA" id="ARBA00009199"/>
    </source>
</evidence>
<name>A0A1M5LSB1_9BRAD</name>
<dbReference type="PROSITE" id="PS00571">
    <property type="entry name" value="AMIDASES"/>
    <property type="match status" value="1"/>
</dbReference>
<dbReference type="Pfam" id="PF01425">
    <property type="entry name" value="Amidase"/>
    <property type="match status" value="1"/>
</dbReference>
<evidence type="ECO:0000259" key="4">
    <source>
        <dbReference type="Pfam" id="PF01425"/>
    </source>
</evidence>
<dbReference type="GO" id="GO:0003824">
    <property type="term" value="F:catalytic activity"/>
    <property type="evidence" value="ECO:0007669"/>
    <property type="project" value="InterPro"/>
</dbReference>
<dbReference type="PANTHER" id="PTHR11895">
    <property type="entry name" value="TRANSAMIDASE"/>
    <property type="match status" value="1"/>
</dbReference>
<organism evidence="5 6">
    <name type="scientific">Bradyrhizobium erythrophlei</name>
    <dbReference type="NCBI Taxonomy" id="1437360"/>
    <lineage>
        <taxon>Bacteria</taxon>
        <taxon>Pseudomonadati</taxon>
        <taxon>Pseudomonadota</taxon>
        <taxon>Alphaproteobacteria</taxon>
        <taxon>Hyphomicrobiales</taxon>
        <taxon>Nitrobacteraceae</taxon>
        <taxon>Bradyrhizobium</taxon>
    </lineage>
</organism>
<evidence type="ECO:0000256" key="3">
    <source>
        <dbReference type="ARBA" id="ARBA00021874"/>
    </source>
</evidence>
<protein>
    <recommendedName>
        <fullName evidence="3">Indoleacetamide hydrolase</fullName>
    </recommendedName>
</protein>
<dbReference type="SUPFAM" id="SSF75304">
    <property type="entry name" value="Amidase signature (AS) enzymes"/>
    <property type="match status" value="1"/>
</dbReference>
<dbReference type="Proteomes" id="UP000189796">
    <property type="component" value="Chromosome I"/>
</dbReference>
<dbReference type="EMBL" id="LT670817">
    <property type="protein sequence ID" value="SHG67901.1"/>
    <property type="molecule type" value="Genomic_DNA"/>
</dbReference>
<comment type="function">
    <text evidence="1">Hydrolyzes indole-3-acetamide (IAM) into indole-3-acetic acid (IAA).</text>
</comment>
<dbReference type="InterPro" id="IPR023631">
    <property type="entry name" value="Amidase_dom"/>
</dbReference>
<dbReference type="OrthoDB" id="9777859at2"/>